<keyword evidence="2" id="KW-1133">Transmembrane helix</keyword>
<feature type="compositionally biased region" description="Low complexity" evidence="1">
    <location>
        <begin position="335"/>
        <end position="348"/>
    </location>
</feature>
<accession>A0A6A6HCN1</accession>
<feature type="region of interest" description="Disordered" evidence="1">
    <location>
        <begin position="318"/>
        <end position="348"/>
    </location>
</feature>
<name>A0A6A6HCN1_VIRVR</name>
<feature type="compositionally biased region" description="Polar residues" evidence="1">
    <location>
        <begin position="157"/>
        <end position="173"/>
    </location>
</feature>
<reference evidence="3" key="1">
    <citation type="journal article" date="2020" name="Stud. Mycol.">
        <title>101 Dothideomycetes genomes: a test case for predicting lifestyles and emergence of pathogens.</title>
        <authorList>
            <person name="Haridas S."/>
            <person name="Albert R."/>
            <person name="Binder M."/>
            <person name="Bloem J."/>
            <person name="Labutti K."/>
            <person name="Salamov A."/>
            <person name="Andreopoulos B."/>
            <person name="Baker S."/>
            <person name="Barry K."/>
            <person name="Bills G."/>
            <person name="Bluhm B."/>
            <person name="Cannon C."/>
            <person name="Castanera R."/>
            <person name="Culley D."/>
            <person name="Daum C."/>
            <person name="Ezra D."/>
            <person name="Gonzalez J."/>
            <person name="Henrissat B."/>
            <person name="Kuo A."/>
            <person name="Liang C."/>
            <person name="Lipzen A."/>
            <person name="Lutzoni F."/>
            <person name="Magnuson J."/>
            <person name="Mondo S."/>
            <person name="Nolan M."/>
            <person name="Ohm R."/>
            <person name="Pangilinan J."/>
            <person name="Park H.-J."/>
            <person name="Ramirez L."/>
            <person name="Alfaro M."/>
            <person name="Sun H."/>
            <person name="Tritt A."/>
            <person name="Yoshinaga Y."/>
            <person name="Zwiers L.-H."/>
            <person name="Turgeon B."/>
            <person name="Goodwin S."/>
            <person name="Spatafora J."/>
            <person name="Crous P."/>
            <person name="Grigoriev I."/>
        </authorList>
    </citation>
    <scope>NUCLEOTIDE SEQUENCE</scope>
    <source>
        <strain evidence="3">Tuck. ex Michener</strain>
    </source>
</reference>
<feature type="region of interest" description="Disordered" evidence="1">
    <location>
        <begin position="409"/>
        <end position="456"/>
    </location>
</feature>
<evidence type="ECO:0000256" key="2">
    <source>
        <dbReference type="SAM" id="Phobius"/>
    </source>
</evidence>
<dbReference type="AlphaFoldDB" id="A0A6A6HCN1"/>
<feature type="transmembrane region" description="Helical" evidence="2">
    <location>
        <begin position="67"/>
        <end position="88"/>
    </location>
</feature>
<evidence type="ECO:0000313" key="3">
    <source>
        <dbReference type="EMBL" id="KAF2235260.1"/>
    </source>
</evidence>
<feature type="compositionally biased region" description="Low complexity" evidence="1">
    <location>
        <begin position="40"/>
        <end position="62"/>
    </location>
</feature>
<feature type="region of interest" description="Disordered" evidence="1">
    <location>
        <begin position="365"/>
        <end position="395"/>
    </location>
</feature>
<dbReference type="OrthoDB" id="5376312at2759"/>
<gene>
    <name evidence="3" type="ORF">EV356DRAFT_531985</name>
</gene>
<keyword evidence="2" id="KW-0812">Transmembrane</keyword>
<feature type="region of interest" description="Disordered" evidence="1">
    <location>
        <begin position="1"/>
        <end position="62"/>
    </location>
</feature>
<keyword evidence="4" id="KW-1185">Reference proteome</keyword>
<evidence type="ECO:0000256" key="1">
    <source>
        <dbReference type="SAM" id="MobiDB-lite"/>
    </source>
</evidence>
<dbReference type="Proteomes" id="UP000800092">
    <property type="component" value="Unassembled WGS sequence"/>
</dbReference>
<evidence type="ECO:0000313" key="4">
    <source>
        <dbReference type="Proteomes" id="UP000800092"/>
    </source>
</evidence>
<feature type="region of interest" description="Disordered" evidence="1">
    <location>
        <begin position="476"/>
        <end position="501"/>
    </location>
</feature>
<feature type="compositionally biased region" description="Polar residues" evidence="1">
    <location>
        <begin position="323"/>
        <end position="334"/>
    </location>
</feature>
<proteinExistence type="predicted"/>
<feature type="compositionally biased region" description="Polar residues" evidence="1">
    <location>
        <begin position="409"/>
        <end position="422"/>
    </location>
</feature>
<feature type="region of interest" description="Disordered" evidence="1">
    <location>
        <begin position="121"/>
        <end position="173"/>
    </location>
</feature>
<dbReference type="EMBL" id="ML991792">
    <property type="protein sequence ID" value="KAF2235260.1"/>
    <property type="molecule type" value="Genomic_DNA"/>
</dbReference>
<organism evidence="3 4">
    <name type="scientific">Viridothelium virens</name>
    <name type="common">Speckled blister lichen</name>
    <name type="synonym">Trypethelium virens</name>
    <dbReference type="NCBI Taxonomy" id="1048519"/>
    <lineage>
        <taxon>Eukaryota</taxon>
        <taxon>Fungi</taxon>
        <taxon>Dikarya</taxon>
        <taxon>Ascomycota</taxon>
        <taxon>Pezizomycotina</taxon>
        <taxon>Dothideomycetes</taxon>
        <taxon>Dothideomycetes incertae sedis</taxon>
        <taxon>Trypetheliales</taxon>
        <taxon>Trypetheliaceae</taxon>
        <taxon>Viridothelium</taxon>
    </lineage>
</organism>
<sequence>MRIPSEAQFGGEFLGKRQDPPPQTTSSPSSSPSPSPSSTPSPTTTTPSPSPTSSPSSSSHSTSSKTVAIVVSIAAALLVVNIIVFFYLRKIRRRNAPRRSTQTHWLKEKWQRWNPKAHFGKGGYSSSLQHSELSSTTAQAEEASRSASQDTNRRSGVVNNVETAQRASVASTNVGRNTSLRSIMTLPAYTPSVRPDEQILGREGERGGIDTVLEFPETVDEEEARREEEMESLYQIRLQRRRENGAREERRRARREARARGDLDEVNRLRRESRLQADTFDPTSAAAMIIEHQTRGRDRRVSSVSYAGAGVARADGTRIRATSAESSSDRNPLLSSAASMGSEGTGGSATASAVAVAARSSPYQHARGASETSVLSQTTTRTTAASTAVTDDPRHDDDYEVLTLAPTRTRASSMAPSTTTGGSDLGESRIPLVDPPEYENMGFEDAPPYESPIDPRRRSLLPRIEHLPAIEVTLGSPVEHLAHGHEITETEGQREQAQSQR</sequence>
<keyword evidence="2" id="KW-0472">Membrane</keyword>
<protein>
    <submittedName>
        <fullName evidence="3">Uncharacterized protein</fullName>
    </submittedName>
</protein>
<feature type="compositionally biased region" description="Low complexity" evidence="1">
    <location>
        <begin position="125"/>
        <end position="149"/>
    </location>
</feature>
<feature type="compositionally biased region" description="Low complexity" evidence="1">
    <location>
        <begin position="372"/>
        <end position="390"/>
    </location>
</feature>
<feature type="compositionally biased region" description="Basic and acidic residues" evidence="1">
    <location>
        <begin position="480"/>
        <end position="494"/>
    </location>
</feature>